<dbReference type="GO" id="GO:0003723">
    <property type="term" value="F:RNA binding"/>
    <property type="evidence" value="ECO:0007669"/>
    <property type="project" value="TreeGrafter"/>
</dbReference>
<reference evidence="1" key="1">
    <citation type="submission" date="2016-06" db="EMBL/GenBank/DDBJ databases">
        <authorList>
            <person name="Cuomo C."/>
            <person name="Litvintseva A."/>
            <person name="Heitman J."/>
            <person name="Chen Y."/>
            <person name="Sun S."/>
            <person name="Springer D."/>
            <person name="Dromer F."/>
            <person name="Young S."/>
            <person name="Zeng Q."/>
            <person name="Chapman S."/>
            <person name="Gujja S."/>
            <person name="Saif S."/>
            <person name="Birren B."/>
        </authorList>
    </citation>
    <scope>NUCLEOTIDE SEQUENCE</scope>
    <source>
        <strain evidence="1">CBS 7841</strain>
    </source>
</reference>
<gene>
    <name evidence="1" type="ORF">L203_103723</name>
</gene>
<sequence>MTPQKRKDGPGGYNPDVVKQKRQKYISPNFSEAWVKFLDKSIAKTAASMLNAQVIEERRETDGIWTMRYLSGFKEEMLGEQIAYERQAHQARLRAEIPPA</sequence>
<reference evidence="1" key="2">
    <citation type="journal article" date="2022" name="Elife">
        <title>Obligate sexual reproduction of a homothallic fungus closely related to the Cryptococcus pathogenic species complex.</title>
        <authorList>
            <person name="Passer A.R."/>
            <person name="Clancey S.A."/>
            <person name="Shea T."/>
            <person name="David-Palma M."/>
            <person name="Averette A.F."/>
            <person name="Boekhout T."/>
            <person name="Porcel B.M."/>
            <person name="Nowrousian M."/>
            <person name="Cuomo C.A."/>
            <person name="Sun S."/>
            <person name="Heitman J."/>
            <person name="Coelho M.A."/>
        </authorList>
    </citation>
    <scope>NUCLEOTIDE SEQUENCE</scope>
    <source>
        <strain evidence="1">CBS 7841</strain>
    </source>
</reference>
<dbReference type="AlphaFoldDB" id="A0AAJ8JUC6"/>
<dbReference type="GeneID" id="91087933"/>
<name>A0AAJ8JUC6_9TREE</name>
<dbReference type="GO" id="GO:0000480">
    <property type="term" value="P:endonucleolytic cleavage in 5'-ETS of tricistronic rRNA transcript (SSU-rRNA, 5.8S rRNA, LSU-rRNA)"/>
    <property type="evidence" value="ECO:0007669"/>
    <property type="project" value="TreeGrafter"/>
</dbReference>
<reference evidence="1" key="3">
    <citation type="submission" date="2024-01" db="EMBL/GenBank/DDBJ databases">
        <authorList>
            <person name="Coelho M.A."/>
            <person name="David-Palma M."/>
            <person name="Shea T."/>
            <person name="Sun S."/>
            <person name="Cuomo C.A."/>
            <person name="Heitman J."/>
        </authorList>
    </citation>
    <scope>NUCLEOTIDE SEQUENCE</scope>
    <source>
        <strain evidence="1">CBS 7841</strain>
    </source>
</reference>
<proteinExistence type="predicted"/>
<evidence type="ECO:0000313" key="2">
    <source>
        <dbReference type="Proteomes" id="UP000094043"/>
    </source>
</evidence>
<protein>
    <submittedName>
        <fullName evidence="1">Pre-rRNA-processing protein ESF2</fullName>
    </submittedName>
</protein>
<dbReference type="PANTHER" id="PTHR12311">
    <property type="entry name" value="ACTIVATOR OF BASAL TRANSCRIPTION 1"/>
    <property type="match status" value="1"/>
</dbReference>
<dbReference type="RefSeq" id="XP_066069212.1">
    <property type="nucleotide sequence ID" value="XM_066213115.1"/>
</dbReference>
<dbReference type="KEGG" id="cdep:91087933"/>
<evidence type="ECO:0000313" key="1">
    <source>
        <dbReference type="EMBL" id="WVN88512.1"/>
    </source>
</evidence>
<dbReference type="PANTHER" id="PTHR12311:SF7">
    <property type="entry name" value="ACTIVATOR OF BASAL TRANSCRIPTION 1"/>
    <property type="match status" value="1"/>
</dbReference>
<dbReference type="EMBL" id="CP143787">
    <property type="protein sequence ID" value="WVN88512.1"/>
    <property type="molecule type" value="Genomic_DNA"/>
</dbReference>
<dbReference type="GO" id="GO:0034462">
    <property type="term" value="P:small-subunit processome assembly"/>
    <property type="evidence" value="ECO:0007669"/>
    <property type="project" value="TreeGrafter"/>
</dbReference>
<dbReference type="GO" id="GO:0005730">
    <property type="term" value="C:nucleolus"/>
    <property type="evidence" value="ECO:0007669"/>
    <property type="project" value="TreeGrafter"/>
</dbReference>
<keyword evidence="2" id="KW-1185">Reference proteome</keyword>
<dbReference type="GO" id="GO:0000472">
    <property type="term" value="P:endonucleolytic cleavage to generate mature 5'-end of SSU-rRNA from (SSU-rRNA, 5.8S rRNA, LSU-rRNA)"/>
    <property type="evidence" value="ECO:0007669"/>
    <property type="project" value="TreeGrafter"/>
</dbReference>
<accession>A0AAJ8JUC6</accession>
<dbReference type="GO" id="GO:0000447">
    <property type="term" value="P:endonucleolytic cleavage in ITS1 to separate SSU-rRNA from 5.8S rRNA and LSU-rRNA from tricistronic rRNA transcript (SSU-rRNA, 5.8S rRNA, LSU-rRNA)"/>
    <property type="evidence" value="ECO:0007669"/>
    <property type="project" value="TreeGrafter"/>
</dbReference>
<dbReference type="InterPro" id="IPR039119">
    <property type="entry name" value="ABT1/Esf2"/>
</dbReference>
<organism evidence="1 2">
    <name type="scientific">Cryptococcus depauperatus CBS 7841</name>
    <dbReference type="NCBI Taxonomy" id="1295531"/>
    <lineage>
        <taxon>Eukaryota</taxon>
        <taxon>Fungi</taxon>
        <taxon>Dikarya</taxon>
        <taxon>Basidiomycota</taxon>
        <taxon>Agaricomycotina</taxon>
        <taxon>Tremellomycetes</taxon>
        <taxon>Tremellales</taxon>
        <taxon>Cryptococcaceae</taxon>
        <taxon>Cryptococcus</taxon>
    </lineage>
</organism>
<dbReference type="Proteomes" id="UP000094043">
    <property type="component" value="Chromosome 4"/>
</dbReference>